<protein>
    <submittedName>
        <fullName evidence="9">RNA polymerase sigma factor</fullName>
    </submittedName>
</protein>
<proteinExistence type="inferred from homology"/>
<keyword evidence="3" id="KW-0731">Sigma factor</keyword>
<dbReference type="InterPro" id="IPR007627">
    <property type="entry name" value="RNA_pol_sigma70_r2"/>
</dbReference>
<keyword evidence="2" id="KW-0805">Transcription regulation</keyword>
<feature type="domain" description="RNA polymerase sigma-70 region 2" evidence="6">
    <location>
        <begin position="21"/>
        <end position="83"/>
    </location>
</feature>
<evidence type="ECO:0000259" key="6">
    <source>
        <dbReference type="Pfam" id="PF04542"/>
    </source>
</evidence>
<evidence type="ECO:0000259" key="8">
    <source>
        <dbReference type="Pfam" id="PF20239"/>
    </source>
</evidence>
<feature type="domain" description="DUF6596" evidence="8">
    <location>
        <begin position="199"/>
        <end position="300"/>
    </location>
</feature>
<evidence type="ECO:0000313" key="9">
    <source>
        <dbReference type="EMBL" id="RRR19189.1"/>
    </source>
</evidence>
<dbReference type="InterPro" id="IPR013324">
    <property type="entry name" value="RNA_pol_sigma_r3/r4-like"/>
</dbReference>
<evidence type="ECO:0000313" key="10">
    <source>
        <dbReference type="Proteomes" id="UP000274327"/>
    </source>
</evidence>
<evidence type="ECO:0000256" key="3">
    <source>
        <dbReference type="ARBA" id="ARBA00023082"/>
    </source>
</evidence>
<dbReference type="AlphaFoldDB" id="A0A3R8QP06"/>
<accession>A0A3R8QP06</accession>
<dbReference type="Gene3D" id="1.10.10.10">
    <property type="entry name" value="Winged helix-like DNA-binding domain superfamily/Winged helix DNA-binding domain"/>
    <property type="match status" value="1"/>
</dbReference>
<dbReference type="GO" id="GO:0003677">
    <property type="term" value="F:DNA binding"/>
    <property type="evidence" value="ECO:0007669"/>
    <property type="project" value="InterPro"/>
</dbReference>
<dbReference type="SUPFAM" id="SSF88946">
    <property type="entry name" value="Sigma2 domain of RNA polymerase sigma factors"/>
    <property type="match status" value="1"/>
</dbReference>
<comment type="caution">
    <text evidence="9">The sequence shown here is derived from an EMBL/GenBank/DDBJ whole genome shotgun (WGS) entry which is preliminary data.</text>
</comment>
<dbReference type="Proteomes" id="UP000274327">
    <property type="component" value="Unassembled WGS sequence"/>
</dbReference>
<dbReference type="SUPFAM" id="SSF88659">
    <property type="entry name" value="Sigma3 and sigma4 domains of RNA polymerase sigma factors"/>
    <property type="match status" value="1"/>
</dbReference>
<dbReference type="RefSeq" id="WP_126985739.1">
    <property type="nucleotide sequence ID" value="NZ_ML133853.1"/>
</dbReference>
<dbReference type="PANTHER" id="PTHR47756">
    <property type="entry name" value="BLL6612 PROTEIN-RELATED"/>
    <property type="match status" value="1"/>
</dbReference>
<dbReference type="Pfam" id="PF04542">
    <property type="entry name" value="Sigma70_r2"/>
    <property type="match status" value="1"/>
</dbReference>
<feature type="domain" description="RNA polymerase sigma factor 70 region 4 type 2" evidence="7">
    <location>
        <begin position="132"/>
        <end position="180"/>
    </location>
</feature>
<keyword evidence="4" id="KW-0804">Transcription</keyword>
<dbReference type="InterPro" id="IPR046531">
    <property type="entry name" value="DUF6596"/>
</dbReference>
<dbReference type="GO" id="GO:0006352">
    <property type="term" value="P:DNA-templated transcription initiation"/>
    <property type="evidence" value="ECO:0007669"/>
    <property type="project" value="InterPro"/>
</dbReference>
<dbReference type="InterPro" id="IPR013325">
    <property type="entry name" value="RNA_pol_sigma_r2"/>
</dbReference>
<name>A0A3R8QP06_9MICO</name>
<sequence length="432" mass="46725">MVPDAAHEPGADDVLARVHREEHSRLLATLVRHFGDLDLAEDAASEAMEAALRTWPEQGVPRTPLAWLTTAATRAALDRARRDATAARRLAVLRVREGTPTAPSAESGALEDPSLGDGSDLPDERLAMLMGCCHPAIAPADRIALMLRFVGSLTTAEVAQALLLPVPTLQARITRAKKRIAGASIPLTVPADPEERARRMPLVLRAISLVFTEGYAATSGDAPIRRELTAEAIRLARILERLSPGDAEPAGLLALLLLTDARSPARTDAEDVPVPLEDQDRALWDRERIAEGLALVERAAAAPDAGRYAIQAAIAALHAEAPRFEETDWAQIVVLYDLLLARGEDPVVRMNRAIAVGRSHGPEEGLALLEQLAEEPELRAHSPFHAALALFHEETAQHALAAEDWTRALELGGSDGERRFLERRRDAARARG</sequence>
<evidence type="ECO:0000256" key="5">
    <source>
        <dbReference type="SAM" id="MobiDB-lite"/>
    </source>
</evidence>
<feature type="region of interest" description="Disordered" evidence="5">
    <location>
        <begin position="95"/>
        <end position="117"/>
    </location>
</feature>
<dbReference type="PANTHER" id="PTHR47756:SF2">
    <property type="entry name" value="BLL6612 PROTEIN"/>
    <property type="match status" value="1"/>
</dbReference>
<evidence type="ECO:0000259" key="7">
    <source>
        <dbReference type="Pfam" id="PF08281"/>
    </source>
</evidence>
<dbReference type="EMBL" id="QOCI01000003">
    <property type="protein sequence ID" value="RRR19189.1"/>
    <property type="molecule type" value="Genomic_DNA"/>
</dbReference>
<evidence type="ECO:0000256" key="1">
    <source>
        <dbReference type="ARBA" id="ARBA00010641"/>
    </source>
</evidence>
<dbReference type="InterPro" id="IPR013249">
    <property type="entry name" value="RNA_pol_sigma70_r4_t2"/>
</dbReference>
<dbReference type="InterPro" id="IPR036388">
    <property type="entry name" value="WH-like_DNA-bd_sf"/>
</dbReference>
<dbReference type="GO" id="GO:0016987">
    <property type="term" value="F:sigma factor activity"/>
    <property type="evidence" value="ECO:0007669"/>
    <property type="project" value="UniProtKB-KW"/>
</dbReference>
<dbReference type="Pfam" id="PF08281">
    <property type="entry name" value="Sigma70_r4_2"/>
    <property type="match status" value="1"/>
</dbReference>
<comment type="similarity">
    <text evidence="1">Belongs to the sigma-70 factor family. ECF subfamily.</text>
</comment>
<reference evidence="9 10" key="1">
    <citation type="submission" date="2018-07" db="EMBL/GenBank/DDBJ databases">
        <title>Brachybacteriurn paraconglorneratum KCTC 9916.</title>
        <authorList>
            <person name="Li Y."/>
        </authorList>
    </citation>
    <scope>NUCLEOTIDE SEQUENCE [LARGE SCALE GENOMIC DNA]</scope>
    <source>
        <strain evidence="9 10">KCTC 9916</strain>
    </source>
</reference>
<evidence type="ECO:0000256" key="2">
    <source>
        <dbReference type="ARBA" id="ARBA00023015"/>
    </source>
</evidence>
<organism evidence="9 10">
    <name type="scientific">Brachybacterium paraconglomeratum</name>
    <dbReference type="NCBI Taxonomy" id="173362"/>
    <lineage>
        <taxon>Bacteria</taxon>
        <taxon>Bacillati</taxon>
        <taxon>Actinomycetota</taxon>
        <taxon>Actinomycetes</taxon>
        <taxon>Micrococcales</taxon>
        <taxon>Dermabacteraceae</taxon>
        <taxon>Brachybacterium</taxon>
    </lineage>
</organism>
<dbReference type="GeneID" id="78120580"/>
<evidence type="ECO:0000256" key="4">
    <source>
        <dbReference type="ARBA" id="ARBA00023163"/>
    </source>
</evidence>
<gene>
    <name evidence="9" type="ORF">DS079_05980</name>
</gene>
<dbReference type="Gene3D" id="1.10.1740.10">
    <property type="match status" value="1"/>
</dbReference>
<keyword evidence="10" id="KW-1185">Reference proteome</keyword>
<dbReference type="Pfam" id="PF20239">
    <property type="entry name" value="DUF6596"/>
    <property type="match status" value="1"/>
</dbReference>